<dbReference type="RefSeq" id="WP_170201012.1">
    <property type="nucleotide sequence ID" value="NZ_BAAAEW010000026.1"/>
</dbReference>
<dbReference type="InterPro" id="IPR037143">
    <property type="entry name" value="4-PPantetheinyl_Trfase_dom_sf"/>
</dbReference>
<sequence length="226" mass="24081">MLQVLRLTRWAQAQPPGSAWLTVAEQTRWHGFSQAARKQTYLAGRWQLRIELTGLLGGEPAAQPVDLAASGATTLAGTGLHANLSHSGDWLAVAIADAPIGVDIEQLNPKRDVLGLAQMVCSPAQIALLQAQPDALLRMQQFYRWWTLKEAWLKHRGQGLQFPTLQSLAFEAAGPDIAPAASGMLTEPPLAVALVSASALGPLPALPTGTPWQHLSPGSPPHPAAR</sequence>
<dbReference type="Pfam" id="PF01648">
    <property type="entry name" value="ACPS"/>
    <property type="match status" value="1"/>
</dbReference>
<organism evidence="4 5">
    <name type="scientific">Ideonella azotifigens</name>
    <dbReference type="NCBI Taxonomy" id="513160"/>
    <lineage>
        <taxon>Bacteria</taxon>
        <taxon>Pseudomonadati</taxon>
        <taxon>Pseudomonadota</taxon>
        <taxon>Betaproteobacteria</taxon>
        <taxon>Burkholderiales</taxon>
        <taxon>Sphaerotilaceae</taxon>
        <taxon>Ideonella</taxon>
    </lineage>
</organism>
<dbReference type="PANTHER" id="PTHR12215">
    <property type="entry name" value="PHOSPHOPANTETHEINE TRANSFERASE"/>
    <property type="match status" value="1"/>
</dbReference>
<evidence type="ECO:0000259" key="3">
    <source>
        <dbReference type="Pfam" id="PF01648"/>
    </source>
</evidence>
<proteinExistence type="inferred from homology"/>
<evidence type="ECO:0000313" key="4">
    <source>
        <dbReference type="EMBL" id="GAA0760416.1"/>
    </source>
</evidence>
<comment type="caution">
    <text evidence="4">The sequence shown here is derived from an EMBL/GenBank/DDBJ whole genome shotgun (WGS) entry which is preliminary data.</text>
</comment>
<dbReference type="InterPro" id="IPR008278">
    <property type="entry name" value="4-PPantetheinyl_Trfase_dom"/>
</dbReference>
<protein>
    <recommendedName>
        <fullName evidence="3">4'-phosphopantetheinyl transferase domain-containing protein</fullName>
    </recommendedName>
</protein>
<dbReference type="SUPFAM" id="SSF56214">
    <property type="entry name" value="4'-phosphopantetheinyl transferase"/>
    <property type="match status" value="2"/>
</dbReference>
<gene>
    <name evidence="4" type="ORF">GCM10009107_42900</name>
</gene>
<feature type="domain" description="4'-phosphopantetheinyl transferase" evidence="3">
    <location>
        <begin position="99"/>
        <end position="167"/>
    </location>
</feature>
<evidence type="ECO:0000256" key="1">
    <source>
        <dbReference type="ARBA" id="ARBA00010990"/>
    </source>
</evidence>
<dbReference type="Proteomes" id="UP001500279">
    <property type="component" value="Unassembled WGS sequence"/>
</dbReference>
<dbReference type="PANTHER" id="PTHR12215:SF10">
    <property type="entry name" value="L-AMINOADIPATE-SEMIALDEHYDE DEHYDROGENASE-PHOSPHOPANTETHEINYL TRANSFERASE"/>
    <property type="match status" value="1"/>
</dbReference>
<keyword evidence="5" id="KW-1185">Reference proteome</keyword>
<evidence type="ECO:0000313" key="5">
    <source>
        <dbReference type="Proteomes" id="UP001500279"/>
    </source>
</evidence>
<comment type="similarity">
    <text evidence="1">Belongs to the P-Pant transferase superfamily. Gsp/Sfp/HetI/AcpT family.</text>
</comment>
<reference evidence="4 5" key="1">
    <citation type="journal article" date="2019" name="Int. J. Syst. Evol. Microbiol.">
        <title>The Global Catalogue of Microorganisms (GCM) 10K type strain sequencing project: providing services to taxonomists for standard genome sequencing and annotation.</title>
        <authorList>
            <consortium name="The Broad Institute Genomics Platform"/>
            <consortium name="The Broad Institute Genome Sequencing Center for Infectious Disease"/>
            <person name="Wu L."/>
            <person name="Ma J."/>
        </authorList>
    </citation>
    <scope>NUCLEOTIDE SEQUENCE [LARGE SCALE GENOMIC DNA]</scope>
    <source>
        <strain evidence="4 5">JCM 15503</strain>
    </source>
</reference>
<keyword evidence="2" id="KW-0808">Transferase</keyword>
<dbReference type="EMBL" id="BAAAEW010000026">
    <property type="protein sequence ID" value="GAA0760416.1"/>
    <property type="molecule type" value="Genomic_DNA"/>
</dbReference>
<name>A0ABN1KAR0_9BURK</name>
<dbReference type="InterPro" id="IPR050559">
    <property type="entry name" value="P-Pant_transferase_sf"/>
</dbReference>
<accession>A0ABN1KAR0</accession>
<evidence type="ECO:0000256" key="2">
    <source>
        <dbReference type="ARBA" id="ARBA00022679"/>
    </source>
</evidence>
<dbReference type="Gene3D" id="3.90.470.20">
    <property type="entry name" value="4'-phosphopantetheinyl transferase domain"/>
    <property type="match status" value="1"/>
</dbReference>